<keyword evidence="2" id="KW-1185">Reference proteome</keyword>
<dbReference type="Proteomes" id="UP000509379">
    <property type="component" value="Segment"/>
</dbReference>
<gene>
    <name evidence="1" type="ORF">AXL3_18</name>
</gene>
<name>A0A7D4XKS9_9CAUD</name>
<evidence type="ECO:0000313" key="1">
    <source>
        <dbReference type="EMBL" id="QKW95575.1"/>
    </source>
</evidence>
<protein>
    <submittedName>
        <fullName evidence="1">Uncharacterized protein</fullName>
    </submittedName>
</protein>
<proteinExistence type="predicted"/>
<reference evidence="1" key="1">
    <citation type="submission" date="2020-05" db="EMBL/GenBank/DDBJ databases">
        <title>Isolation and characterization of the novel bacteriophage AXL3 against Stenotrophomonas maltophilia.</title>
        <authorList>
            <person name="McCutcheon J.G."/>
            <person name="Lin A."/>
            <person name="Dennis J."/>
        </authorList>
    </citation>
    <scope>NUCLEOTIDE SEQUENCE [LARGE SCALE GENOMIC DNA]</scope>
</reference>
<evidence type="ECO:0000313" key="2">
    <source>
        <dbReference type="Proteomes" id="UP000509379"/>
    </source>
</evidence>
<dbReference type="EMBL" id="MT536174">
    <property type="protein sequence ID" value="QKW95575.1"/>
    <property type="molecule type" value="Genomic_DNA"/>
</dbReference>
<accession>A0A7D4XKS9</accession>
<sequence>MAADYTSGSASSFSDLLTALEAFLTTVGGWAAQAGPAASGSVLAQRILTKGDLVYRFAVNTAEPSFYCIGATGVGGGTTTGDSPYSVKLSSPNLAPIVFPVTYEIFWNDTPEEVYVVISYGGNKYQHLNFGESAEPDIGGTGAWLTASIRGDYSIHTDTNYSKVFLQASINAGDQYIFATPYSGLALGYFIEGSGYSYMTSMLHCGLEGTGWKYPSGSTTVSALNQPFNTDLLMSLPSTFNEANVLVPIHTAVVRTDGLQTIAVSLRHARYVRIDNITPGEVITYGGDQWKVFPLYAKNVVDRNGVSWATGANHSGTLGVALRYPGV</sequence>
<organism evidence="1 2">
    <name type="scientific">Stenotrophomonas phage vB_SmaS-AXL_3</name>
    <dbReference type="NCBI Taxonomy" id="2740427"/>
    <lineage>
        <taxon>Viruses</taxon>
        <taxon>Duplodnaviria</taxon>
        <taxon>Heunggongvirae</taxon>
        <taxon>Uroviricota</taxon>
        <taxon>Caudoviricetes</taxon>
        <taxon>Axeltriavirus</taxon>
        <taxon>Axeltriavirus AXL3</taxon>
    </lineage>
</organism>